<keyword evidence="3" id="KW-1185">Reference proteome</keyword>
<reference evidence="2 3" key="1">
    <citation type="submission" date="2022-06" db="EMBL/GenBank/DDBJ databases">
        <title>Isolation of gut microbiota from human fecal samples.</title>
        <authorList>
            <person name="Pamer E.G."/>
            <person name="Barat B."/>
            <person name="Waligurski E."/>
            <person name="Medina S."/>
            <person name="Paddock L."/>
            <person name="Mostad J."/>
        </authorList>
    </citation>
    <scope>NUCLEOTIDE SEQUENCE [LARGE SCALE GENOMIC DNA]</scope>
    <source>
        <strain evidence="2 3">DFI.7.95</strain>
    </source>
</reference>
<dbReference type="EMBL" id="JANGAC010000001">
    <property type="protein sequence ID" value="MCQ4921544.1"/>
    <property type="molecule type" value="Genomic_DNA"/>
</dbReference>
<accession>A0ABT1S4Z7</accession>
<comment type="caution">
    <text evidence="2">The sequence shown here is derived from an EMBL/GenBank/DDBJ whole genome shotgun (WGS) entry which is preliminary data.</text>
</comment>
<organism evidence="2 3">
    <name type="scientific">Tissierella carlieri</name>
    <dbReference type="NCBI Taxonomy" id="689904"/>
    <lineage>
        <taxon>Bacteria</taxon>
        <taxon>Bacillati</taxon>
        <taxon>Bacillota</taxon>
        <taxon>Tissierellia</taxon>
        <taxon>Tissierellales</taxon>
        <taxon>Tissierellaceae</taxon>
        <taxon>Tissierella</taxon>
    </lineage>
</organism>
<evidence type="ECO:0008006" key="4">
    <source>
        <dbReference type="Google" id="ProtNLM"/>
    </source>
</evidence>
<proteinExistence type="predicted"/>
<dbReference type="Proteomes" id="UP001524478">
    <property type="component" value="Unassembled WGS sequence"/>
</dbReference>
<feature type="coiled-coil region" evidence="1">
    <location>
        <begin position="56"/>
        <end position="83"/>
    </location>
</feature>
<dbReference type="RefSeq" id="WP_256310064.1">
    <property type="nucleotide sequence ID" value="NZ_JANGAC010000001.1"/>
</dbReference>
<sequence>MDKEQLSQLKYLKSEIEILKKQISDLDYNITTDSVKGSSPYFPYTERNFLITGLDYQVHDNKLDRLQRKLNRRVEELIDLVEEINDYINDIDDSLVRQIFTLRYINGLEWKQVAASIGGDNTADSVRMIHNRFLERK</sequence>
<evidence type="ECO:0000313" key="2">
    <source>
        <dbReference type="EMBL" id="MCQ4921544.1"/>
    </source>
</evidence>
<evidence type="ECO:0000256" key="1">
    <source>
        <dbReference type="SAM" id="Coils"/>
    </source>
</evidence>
<gene>
    <name evidence="2" type="ORF">NE686_00480</name>
</gene>
<evidence type="ECO:0000313" key="3">
    <source>
        <dbReference type="Proteomes" id="UP001524478"/>
    </source>
</evidence>
<keyword evidence="1" id="KW-0175">Coiled coil</keyword>
<name>A0ABT1S4Z7_9FIRM</name>
<protein>
    <recommendedName>
        <fullName evidence="4">RNA polymerase subunit sigma-24</fullName>
    </recommendedName>
</protein>